<reference evidence="1" key="1">
    <citation type="submission" date="2020-12" db="EMBL/GenBank/DDBJ databases">
        <title>The genome sequence of Inhella sp. 1Y17.</title>
        <authorList>
            <person name="Liu Y."/>
        </authorList>
    </citation>
    <scope>NUCLEOTIDE SEQUENCE</scope>
    <source>
        <strain evidence="1">1Y17</strain>
    </source>
</reference>
<sequence length="213" mass="23767">MGKIVAIPDWASPALQGLCFWLGSQHTLGLAANISEGAIAWELMRLVFTHRLPDRHLEAEVFYRHIPEFLASGVANDSRERADLAIAKKARMDRGTSYATGDVEAVIEVKHSRSRKDLIWQDIDYLGERRSKSPAVRAFLIYASINERPEDFTNIDGSAITPRYQVTPSGTKYRVRRVCRATKIIPSKNKNATGHYAILIEVAPPHSKAANDA</sequence>
<evidence type="ECO:0000313" key="1">
    <source>
        <dbReference type="EMBL" id="MBH9575273.1"/>
    </source>
</evidence>
<gene>
    <name evidence="1" type="ORF">I7X39_00005</name>
</gene>
<proteinExistence type="predicted"/>
<comment type="caution">
    <text evidence="1">The sequence shown here is derived from an EMBL/GenBank/DDBJ whole genome shotgun (WGS) entry which is preliminary data.</text>
</comment>
<dbReference type="EMBL" id="JAEDAK010000001">
    <property type="protein sequence ID" value="MBH9575273.1"/>
    <property type="molecule type" value="Genomic_DNA"/>
</dbReference>
<organism evidence="1 2">
    <name type="scientific">Inhella proteolytica</name>
    <dbReference type="NCBI Taxonomy" id="2795029"/>
    <lineage>
        <taxon>Bacteria</taxon>
        <taxon>Pseudomonadati</taxon>
        <taxon>Pseudomonadota</taxon>
        <taxon>Betaproteobacteria</taxon>
        <taxon>Burkholderiales</taxon>
        <taxon>Sphaerotilaceae</taxon>
        <taxon>Inhella</taxon>
    </lineage>
</organism>
<evidence type="ECO:0000313" key="2">
    <source>
        <dbReference type="Proteomes" id="UP000613266"/>
    </source>
</evidence>
<name>A0A931IYA6_9BURK</name>
<dbReference type="RefSeq" id="WP_198108901.1">
    <property type="nucleotide sequence ID" value="NZ_JAEDAK010000001.1"/>
</dbReference>
<accession>A0A931IYA6</accession>
<keyword evidence="2" id="KW-1185">Reference proteome</keyword>
<dbReference type="AlphaFoldDB" id="A0A931IYA6"/>
<dbReference type="Proteomes" id="UP000613266">
    <property type="component" value="Unassembled WGS sequence"/>
</dbReference>
<protein>
    <submittedName>
        <fullName evidence="1">Uncharacterized protein</fullName>
    </submittedName>
</protein>